<keyword evidence="1" id="KW-1133">Transmembrane helix</keyword>
<evidence type="ECO:0000313" key="2">
    <source>
        <dbReference type="EMBL" id="KAF2807011.1"/>
    </source>
</evidence>
<proteinExistence type="predicted"/>
<feature type="transmembrane region" description="Helical" evidence="1">
    <location>
        <begin position="165"/>
        <end position="186"/>
    </location>
</feature>
<feature type="transmembrane region" description="Helical" evidence="1">
    <location>
        <begin position="125"/>
        <end position="145"/>
    </location>
</feature>
<dbReference type="Proteomes" id="UP000504636">
    <property type="component" value="Unplaced"/>
</dbReference>
<reference evidence="4" key="3">
    <citation type="submission" date="2025-04" db="UniProtKB">
        <authorList>
            <consortium name="RefSeq"/>
        </authorList>
    </citation>
    <scope>IDENTIFICATION</scope>
    <source>
        <strain evidence="4">CBS 304.34</strain>
    </source>
</reference>
<protein>
    <submittedName>
        <fullName evidence="2 4">Uncharacterized protein</fullName>
    </submittedName>
</protein>
<evidence type="ECO:0000313" key="3">
    <source>
        <dbReference type="Proteomes" id="UP000504636"/>
    </source>
</evidence>
<reference evidence="2 4" key="1">
    <citation type="journal article" date="2020" name="Stud. Mycol.">
        <title>101 Dothideomycetes genomes: a test case for predicting lifestyles and emergence of pathogens.</title>
        <authorList>
            <person name="Haridas S."/>
            <person name="Albert R."/>
            <person name="Binder M."/>
            <person name="Bloem J."/>
            <person name="Labutti K."/>
            <person name="Salamov A."/>
            <person name="Andreopoulos B."/>
            <person name="Baker S."/>
            <person name="Barry K."/>
            <person name="Bills G."/>
            <person name="Bluhm B."/>
            <person name="Cannon C."/>
            <person name="Castanera R."/>
            <person name="Culley D."/>
            <person name="Daum C."/>
            <person name="Ezra D."/>
            <person name="Gonzalez J."/>
            <person name="Henrissat B."/>
            <person name="Kuo A."/>
            <person name="Liang C."/>
            <person name="Lipzen A."/>
            <person name="Lutzoni F."/>
            <person name="Magnuson J."/>
            <person name="Mondo S."/>
            <person name="Nolan M."/>
            <person name="Ohm R."/>
            <person name="Pangilinan J."/>
            <person name="Park H.-J."/>
            <person name="Ramirez L."/>
            <person name="Alfaro M."/>
            <person name="Sun H."/>
            <person name="Tritt A."/>
            <person name="Yoshinaga Y."/>
            <person name="Zwiers L.-H."/>
            <person name="Turgeon B."/>
            <person name="Goodwin S."/>
            <person name="Spatafora J."/>
            <person name="Crous P."/>
            <person name="Grigoriev I."/>
        </authorList>
    </citation>
    <scope>NUCLEOTIDE SEQUENCE</scope>
    <source>
        <strain evidence="2 4">CBS 304.34</strain>
    </source>
</reference>
<feature type="transmembrane region" description="Helical" evidence="1">
    <location>
        <begin position="80"/>
        <end position="105"/>
    </location>
</feature>
<keyword evidence="3" id="KW-1185">Reference proteome</keyword>
<sequence>MCGNNQAVPVCTKADTIAAHHATALQSRAILADRNPQSYYDCHPPAVSIASMQKPTIRRARSLEEPTNLVKDGFKMASSILAVIFVPVFVTLSIGAVLYPGFWYFNNSLKRLGFKIDNRDGHVMCLYISTGLALIFGGFLVPIYWKLDHIPGFLELEGAILRTVIAWNIVFAVVFGLARGVIELVFQVRMKEQEEV</sequence>
<accession>A0A6A6YDV9</accession>
<dbReference type="EMBL" id="MU003706">
    <property type="protein sequence ID" value="KAF2807011.1"/>
    <property type="molecule type" value="Genomic_DNA"/>
</dbReference>
<organism evidence="2">
    <name type="scientific">Mytilinidion resinicola</name>
    <dbReference type="NCBI Taxonomy" id="574789"/>
    <lineage>
        <taxon>Eukaryota</taxon>
        <taxon>Fungi</taxon>
        <taxon>Dikarya</taxon>
        <taxon>Ascomycota</taxon>
        <taxon>Pezizomycotina</taxon>
        <taxon>Dothideomycetes</taxon>
        <taxon>Pleosporomycetidae</taxon>
        <taxon>Mytilinidiales</taxon>
        <taxon>Mytilinidiaceae</taxon>
        <taxon>Mytilinidion</taxon>
    </lineage>
</organism>
<reference evidence="4" key="2">
    <citation type="submission" date="2020-04" db="EMBL/GenBank/DDBJ databases">
        <authorList>
            <consortium name="NCBI Genome Project"/>
        </authorList>
    </citation>
    <scope>NUCLEOTIDE SEQUENCE</scope>
    <source>
        <strain evidence="4">CBS 304.34</strain>
    </source>
</reference>
<dbReference type="AlphaFoldDB" id="A0A6A6YDV9"/>
<keyword evidence="1" id="KW-0472">Membrane</keyword>
<evidence type="ECO:0000313" key="4">
    <source>
        <dbReference type="RefSeq" id="XP_033573975.1"/>
    </source>
</evidence>
<gene>
    <name evidence="2 4" type="ORF">BDZ99DRAFT_89863</name>
</gene>
<evidence type="ECO:0000256" key="1">
    <source>
        <dbReference type="SAM" id="Phobius"/>
    </source>
</evidence>
<dbReference type="RefSeq" id="XP_033573975.1">
    <property type="nucleotide sequence ID" value="XM_033729004.1"/>
</dbReference>
<keyword evidence="1" id="KW-0812">Transmembrane</keyword>
<name>A0A6A6YDV9_9PEZI</name>
<dbReference type="GeneID" id="54469897"/>